<dbReference type="Pfam" id="PF05163">
    <property type="entry name" value="DinB"/>
    <property type="match status" value="1"/>
</dbReference>
<dbReference type="Gene3D" id="1.20.120.450">
    <property type="entry name" value="dinb family like domain"/>
    <property type="match status" value="1"/>
</dbReference>
<evidence type="ECO:0000256" key="2">
    <source>
        <dbReference type="ARBA" id="ARBA00022723"/>
    </source>
</evidence>
<keyword evidence="2" id="KW-0479">Metal-binding</keyword>
<dbReference type="InterPro" id="IPR007837">
    <property type="entry name" value="DinB"/>
</dbReference>
<evidence type="ECO:0000313" key="3">
    <source>
        <dbReference type="EMBL" id="MCL6274442.1"/>
    </source>
</evidence>
<reference evidence="3 4" key="1">
    <citation type="submission" date="2022-05" db="EMBL/GenBank/DDBJ databases">
        <authorList>
            <person name="Park J.-S."/>
        </authorList>
    </citation>
    <scope>NUCLEOTIDE SEQUENCE [LARGE SCALE GENOMIC DNA]</scope>
    <source>
        <strain evidence="3 4">2012CJ35-5</strain>
    </source>
</reference>
<accession>A0ABT0PSS8</accession>
<gene>
    <name evidence="3" type="ORF">M3P19_10495</name>
</gene>
<dbReference type="PANTHER" id="PTHR37302:SF3">
    <property type="entry name" value="DAMAGE-INDUCIBLE PROTEIN DINB"/>
    <property type="match status" value="1"/>
</dbReference>
<dbReference type="InterPro" id="IPR034660">
    <property type="entry name" value="DinB/YfiT-like"/>
</dbReference>
<evidence type="ECO:0000256" key="1">
    <source>
        <dbReference type="ARBA" id="ARBA00008635"/>
    </source>
</evidence>
<proteinExistence type="inferred from homology"/>
<dbReference type="SUPFAM" id="SSF109854">
    <property type="entry name" value="DinB/YfiT-like putative metalloenzymes"/>
    <property type="match status" value="1"/>
</dbReference>
<dbReference type="EMBL" id="JAMFMA010000002">
    <property type="protein sequence ID" value="MCL6274442.1"/>
    <property type="molecule type" value="Genomic_DNA"/>
</dbReference>
<sequence>MKGFLHQLFDYNFYCNKKLIAQCDALEEFPEHSTKLFSHILNAHHIWNQRILGKPSEYQVWQIHQKDKWGDIHYENQRATFEIITNADDFTKRIDYENSEGRTYANDLKDILFHIVNHSTHHRGQILTDFRTNGIEPEALDYIFYKR</sequence>
<organism evidence="3 4">
    <name type="scientific">Flagellimonas spongiicola</name>
    <dbReference type="NCBI Taxonomy" id="2942208"/>
    <lineage>
        <taxon>Bacteria</taxon>
        <taxon>Pseudomonadati</taxon>
        <taxon>Bacteroidota</taxon>
        <taxon>Flavobacteriia</taxon>
        <taxon>Flavobacteriales</taxon>
        <taxon>Flavobacteriaceae</taxon>
        <taxon>Flagellimonas</taxon>
    </lineage>
</organism>
<dbReference type="PANTHER" id="PTHR37302">
    <property type="entry name" value="SLR1116 PROTEIN"/>
    <property type="match status" value="1"/>
</dbReference>
<comment type="similarity">
    <text evidence="1">Belongs to the DinB family.</text>
</comment>
<keyword evidence="4" id="KW-1185">Reference proteome</keyword>
<dbReference type="Proteomes" id="UP001203607">
    <property type="component" value="Unassembled WGS sequence"/>
</dbReference>
<evidence type="ECO:0000313" key="4">
    <source>
        <dbReference type="Proteomes" id="UP001203607"/>
    </source>
</evidence>
<name>A0ABT0PSS8_9FLAO</name>
<comment type="caution">
    <text evidence="3">The sequence shown here is derived from an EMBL/GenBank/DDBJ whole genome shotgun (WGS) entry which is preliminary data.</text>
</comment>
<dbReference type="RefSeq" id="WP_249657621.1">
    <property type="nucleotide sequence ID" value="NZ_JAMFMA010000002.1"/>
</dbReference>
<protein>
    <submittedName>
        <fullName evidence="3">Damage-inducible protein DinB</fullName>
    </submittedName>
</protein>